<proteinExistence type="predicted"/>
<comment type="caution">
    <text evidence="1">The sequence shown here is derived from an EMBL/GenBank/DDBJ whole genome shotgun (WGS) entry which is preliminary data.</text>
</comment>
<keyword evidence="2" id="KW-1185">Reference proteome</keyword>
<accession>A0ABV2HBR9</accession>
<name>A0ABV2HBR9_9HYPH</name>
<protein>
    <submittedName>
        <fullName evidence="1">Uncharacterized protein</fullName>
    </submittedName>
</protein>
<evidence type="ECO:0000313" key="1">
    <source>
        <dbReference type="EMBL" id="MET3587852.1"/>
    </source>
</evidence>
<dbReference type="EMBL" id="JBEPLJ010000016">
    <property type="protein sequence ID" value="MET3587852.1"/>
    <property type="molecule type" value="Genomic_DNA"/>
</dbReference>
<sequence length="75" mass="7703">MPAPIEKAAYELALRELAKPASLAPDVAAGPQKVLTGVKGIKWSVVSGAPDKAVLPIVEGILEEISLPTPGMTTV</sequence>
<evidence type="ECO:0000313" key="2">
    <source>
        <dbReference type="Proteomes" id="UP001549031"/>
    </source>
</evidence>
<gene>
    <name evidence="1" type="ORF">ABID21_003983</name>
</gene>
<reference evidence="1 2" key="1">
    <citation type="submission" date="2024-06" db="EMBL/GenBank/DDBJ databases">
        <title>Genomic Encyclopedia of Type Strains, Phase IV (KMG-IV): sequencing the most valuable type-strain genomes for metagenomic binning, comparative biology and taxonomic classification.</title>
        <authorList>
            <person name="Goeker M."/>
        </authorList>
    </citation>
    <scope>NUCLEOTIDE SEQUENCE [LARGE SCALE GENOMIC DNA]</scope>
    <source>
        <strain evidence="1 2">DSM 105042</strain>
    </source>
</reference>
<dbReference type="RefSeq" id="WP_247245466.1">
    <property type="nucleotide sequence ID" value="NZ_JALJRA010000015.1"/>
</dbReference>
<organism evidence="1 2">
    <name type="scientific">Pseudorhizobium tarimense</name>
    <dbReference type="NCBI Taxonomy" id="1079109"/>
    <lineage>
        <taxon>Bacteria</taxon>
        <taxon>Pseudomonadati</taxon>
        <taxon>Pseudomonadota</taxon>
        <taxon>Alphaproteobacteria</taxon>
        <taxon>Hyphomicrobiales</taxon>
        <taxon>Rhizobiaceae</taxon>
        <taxon>Rhizobium/Agrobacterium group</taxon>
        <taxon>Pseudorhizobium</taxon>
    </lineage>
</organism>
<dbReference type="Proteomes" id="UP001549031">
    <property type="component" value="Unassembled WGS sequence"/>
</dbReference>